<evidence type="ECO:0000313" key="1">
    <source>
        <dbReference type="EMBL" id="AFH49643.1"/>
    </source>
</evidence>
<dbReference type="EMBL" id="CP003418">
    <property type="protein sequence ID" value="AFH49643.1"/>
    <property type="molecule type" value="Genomic_DNA"/>
</dbReference>
<evidence type="ECO:0000313" key="2">
    <source>
        <dbReference type="Proteomes" id="UP000007394"/>
    </source>
</evidence>
<dbReference type="RefSeq" id="WP_014560792.1">
    <property type="nucleotide sequence ID" value="NC_017464.1"/>
</dbReference>
<organism evidence="1 2">
    <name type="scientific">Ignavibacterium album (strain DSM 19864 / JCM 16511 / NBRC 101810 / Mat9-16)</name>
    <dbReference type="NCBI Taxonomy" id="945713"/>
    <lineage>
        <taxon>Bacteria</taxon>
        <taxon>Pseudomonadati</taxon>
        <taxon>Ignavibacteriota</taxon>
        <taxon>Ignavibacteria</taxon>
        <taxon>Ignavibacteriales</taxon>
        <taxon>Ignavibacteriaceae</taxon>
        <taxon>Ignavibacterium</taxon>
    </lineage>
</organism>
<keyword evidence="2" id="KW-1185">Reference proteome</keyword>
<name>I0AKY6_IGNAJ</name>
<dbReference type="KEGG" id="ial:IALB_1937"/>
<gene>
    <name evidence="1" type="ordered locus">IALB_1937</name>
</gene>
<dbReference type="AlphaFoldDB" id="I0AKY6"/>
<protein>
    <submittedName>
        <fullName evidence="1">Uncharacterized protein</fullName>
    </submittedName>
</protein>
<dbReference type="OrthoDB" id="665435at2"/>
<reference evidence="1 2" key="1">
    <citation type="journal article" date="2012" name="Front. Microbiol.">
        <title>Complete genome of Ignavibacterium album, a metabolically versatile, flagellated, facultative anaerobe from the phylum Chlorobi.</title>
        <authorList>
            <person name="Liu Z."/>
            <person name="Frigaard N.-U."/>
            <person name="Vogl K."/>
            <person name="Iino T."/>
            <person name="Ohkuma M."/>
            <person name="Overmann J."/>
            <person name="Bryant D.A."/>
        </authorList>
    </citation>
    <scope>NUCLEOTIDE SEQUENCE [LARGE SCALE GENOMIC DNA]</scope>
    <source>
        <strain evidence="2">DSM 19864 / JCM 16511 / NBRC 101810 / Mat9-16</strain>
    </source>
</reference>
<dbReference type="HOGENOM" id="CLU_1228554_0_0_10"/>
<dbReference type="Proteomes" id="UP000007394">
    <property type="component" value="Chromosome"/>
</dbReference>
<accession>I0AKY6</accession>
<sequence length="225" mass="25385">MAVIKKNILGTFQGSLSDIILRERNGKLIAYTKPAKQKVSKSQASLNARYKFALTVALAREINGNKTLSLIWAKSKIKATNSYQKLIKVNSAFTEPYSLTIKNKITPDGILLTGIAIQFNNNFLEITIDLSKLDRQLIKSNKLFCLVHFWKSNDHKTKRPNKPVFILQLFNFDLSDLEKNTTLQFLIDLKNLNKPGFNNGLALIALAGISDNKLLWSSTFGHKFI</sequence>
<proteinExistence type="predicted"/>